<accession>A0AAV2YF37</accession>
<sequence length="171" mass="18809">MRLRKVIFEIGTAKATEATGVKIPVVMVPFEVGEQLKAAMRGVDPDDTTAQLGLAGSGTLYAWGYGENGRLGLGDTENEELFQTGFDGARQASYQYVERAEVVSSLFYRKITQIACGEEHSAAVSGQFKLYVRQFTHRFLTFWFVGDGVLYCWGSGRDGQLGDGDENDELT</sequence>
<evidence type="ECO:0000313" key="3">
    <source>
        <dbReference type="EMBL" id="DAZ92406.1"/>
    </source>
</evidence>
<dbReference type="InterPro" id="IPR051210">
    <property type="entry name" value="Ub_ligase/GEF_domain"/>
</dbReference>
<dbReference type="EMBL" id="DAKRPA010000437">
    <property type="protein sequence ID" value="DAZ92406.1"/>
    <property type="molecule type" value="Genomic_DNA"/>
</dbReference>
<reference evidence="3" key="1">
    <citation type="submission" date="2022-11" db="EMBL/GenBank/DDBJ databases">
        <authorList>
            <person name="Morgan W.R."/>
            <person name="Tartar A."/>
        </authorList>
    </citation>
    <scope>NUCLEOTIDE SEQUENCE</scope>
    <source>
        <strain evidence="3">ARSEF 373</strain>
    </source>
</reference>
<dbReference type="InterPro" id="IPR000408">
    <property type="entry name" value="Reg_chr_condens"/>
</dbReference>
<keyword evidence="4" id="KW-1185">Reference proteome</keyword>
<feature type="repeat" description="RCC1" evidence="2">
    <location>
        <begin position="148"/>
        <end position="171"/>
    </location>
</feature>
<evidence type="ECO:0000313" key="4">
    <source>
        <dbReference type="Proteomes" id="UP001146120"/>
    </source>
</evidence>
<comment type="caution">
    <text evidence="3">The sequence shown here is derived from an EMBL/GenBank/DDBJ whole genome shotgun (WGS) entry which is preliminary data.</text>
</comment>
<feature type="repeat" description="RCC1" evidence="2">
    <location>
        <begin position="58"/>
        <end position="127"/>
    </location>
</feature>
<dbReference type="Proteomes" id="UP001146120">
    <property type="component" value="Unassembled WGS sequence"/>
</dbReference>
<dbReference type="Gene3D" id="2.130.10.30">
    <property type="entry name" value="Regulator of chromosome condensation 1/beta-lactamase-inhibitor protein II"/>
    <property type="match status" value="1"/>
</dbReference>
<evidence type="ECO:0000256" key="2">
    <source>
        <dbReference type="PROSITE-ProRule" id="PRU00235"/>
    </source>
</evidence>
<dbReference type="Pfam" id="PF00415">
    <property type="entry name" value="RCC1"/>
    <property type="match status" value="2"/>
</dbReference>
<evidence type="ECO:0000256" key="1">
    <source>
        <dbReference type="ARBA" id="ARBA00022737"/>
    </source>
</evidence>
<dbReference type="PROSITE" id="PS00626">
    <property type="entry name" value="RCC1_2"/>
    <property type="match status" value="1"/>
</dbReference>
<dbReference type="PANTHER" id="PTHR22870:SF466">
    <property type="entry name" value="ANKYRIN REPEAT-CONTAINING PROTEIN"/>
    <property type="match status" value="1"/>
</dbReference>
<protein>
    <submittedName>
        <fullName evidence="3">Uncharacterized protein</fullName>
    </submittedName>
</protein>
<feature type="non-terminal residue" evidence="3">
    <location>
        <position position="171"/>
    </location>
</feature>
<dbReference type="PROSITE" id="PS50012">
    <property type="entry name" value="RCC1_3"/>
    <property type="match status" value="2"/>
</dbReference>
<dbReference type="InterPro" id="IPR009091">
    <property type="entry name" value="RCC1/BLIP-II"/>
</dbReference>
<gene>
    <name evidence="3" type="ORF">N0F65_003789</name>
</gene>
<dbReference type="AlphaFoldDB" id="A0AAV2YF37"/>
<organism evidence="3 4">
    <name type="scientific">Lagenidium giganteum</name>
    <dbReference type="NCBI Taxonomy" id="4803"/>
    <lineage>
        <taxon>Eukaryota</taxon>
        <taxon>Sar</taxon>
        <taxon>Stramenopiles</taxon>
        <taxon>Oomycota</taxon>
        <taxon>Peronosporomycetes</taxon>
        <taxon>Pythiales</taxon>
        <taxon>Pythiaceae</taxon>
    </lineage>
</organism>
<dbReference type="PANTHER" id="PTHR22870">
    <property type="entry name" value="REGULATOR OF CHROMOSOME CONDENSATION"/>
    <property type="match status" value="1"/>
</dbReference>
<keyword evidence="1" id="KW-0677">Repeat</keyword>
<dbReference type="SUPFAM" id="SSF50985">
    <property type="entry name" value="RCC1/BLIP-II"/>
    <property type="match status" value="1"/>
</dbReference>
<reference evidence="3" key="2">
    <citation type="journal article" date="2023" name="Microbiol Resour">
        <title>Decontamination and Annotation of the Draft Genome Sequence of the Oomycete Lagenidium giganteum ARSEF 373.</title>
        <authorList>
            <person name="Morgan W.R."/>
            <person name="Tartar A."/>
        </authorList>
    </citation>
    <scope>NUCLEOTIDE SEQUENCE</scope>
    <source>
        <strain evidence="3">ARSEF 373</strain>
    </source>
</reference>
<name>A0AAV2YF37_9STRA</name>
<proteinExistence type="predicted"/>